<organism evidence="1 2">
    <name type="scientific">Paraburkholderia piptadeniae</name>
    <dbReference type="NCBI Taxonomy" id="1701573"/>
    <lineage>
        <taxon>Bacteria</taxon>
        <taxon>Pseudomonadati</taxon>
        <taxon>Pseudomonadota</taxon>
        <taxon>Betaproteobacteria</taxon>
        <taxon>Burkholderiales</taxon>
        <taxon>Burkholderiaceae</taxon>
        <taxon>Paraburkholderia</taxon>
    </lineage>
</organism>
<evidence type="ECO:0000313" key="1">
    <source>
        <dbReference type="EMBL" id="SIT51176.1"/>
    </source>
</evidence>
<dbReference type="EMBL" id="CYGY02000105">
    <property type="protein sequence ID" value="SIT51176.1"/>
    <property type="molecule type" value="Genomic_DNA"/>
</dbReference>
<keyword evidence="2" id="KW-1185">Reference proteome</keyword>
<gene>
    <name evidence="1" type="ORF">BN2476_1050011</name>
</gene>
<reference evidence="1" key="1">
    <citation type="submission" date="2016-12" db="EMBL/GenBank/DDBJ databases">
        <authorList>
            <person name="Moulin L."/>
        </authorList>
    </citation>
    <scope>NUCLEOTIDE SEQUENCE [LARGE SCALE GENOMIC DNA]</scope>
    <source>
        <strain evidence="1">STM 7183</strain>
    </source>
</reference>
<accession>A0A1N7SUZ0</accession>
<name>A0A1N7SUZ0_9BURK</name>
<protein>
    <submittedName>
        <fullName evidence="1">Uncharacterized protein</fullName>
    </submittedName>
</protein>
<sequence>MLEFLFPRDWPHYAAGPQGQLVRNFSAWVVERGYTRICAKRHVHRFREVLAYNHVAAGTSLPITSIALSRWFAPWSHETL</sequence>
<evidence type="ECO:0000313" key="2">
    <source>
        <dbReference type="Proteomes" id="UP000195569"/>
    </source>
</evidence>
<dbReference type="Proteomes" id="UP000195569">
    <property type="component" value="Unassembled WGS sequence"/>
</dbReference>
<dbReference type="RefSeq" id="WP_160111847.1">
    <property type="nucleotide sequence ID" value="NZ_CYGY02000105.1"/>
</dbReference>
<comment type="caution">
    <text evidence="1">The sequence shown here is derived from an EMBL/GenBank/DDBJ whole genome shotgun (WGS) entry which is preliminary data.</text>
</comment>
<proteinExistence type="predicted"/>
<dbReference type="AlphaFoldDB" id="A0A1N7SUZ0"/>